<comment type="caution">
    <text evidence="1">The sequence shown here is derived from an EMBL/GenBank/DDBJ whole genome shotgun (WGS) entry which is preliminary data.</text>
</comment>
<proteinExistence type="predicted"/>
<evidence type="ECO:0000313" key="2">
    <source>
        <dbReference type="Proteomes" id="UP000608522"/>
    </source>
</evidence>
<reference evidence="2" key="1">
    <citation type="submission" date="2023-07" db="EMBL/GenBank/DDBJ databases">
        <title>Whole genome shotgun sequence of Streptomyces spororaveus NBRC 15456.</title>
        <authorList>
            <person name="Komaki H."/>
            <person name="Tamura T."/>
        </authorList>
    </citation>
    <scope>NUCLEOTIDE SEQUENCE [LARGE SCALE GENOMIC DNA]</scope>
    <source>
        <strain evidence="2">NBRC 15456</strain>
    </source>
</reference>
<gene>
    <name evidence="1" type="ORF">Sspor_18590</name>
</gene>
<protein>
    <submittedName>
        <fullName evidence="1">Uncharacterized protein</fullName>
    </submittedName>
</protein>
<keyword evidence="2" id="KW-1185">Reference proteome</keyword>
<sequence>MSAIGSPVGASGGFDVAPCRRLPGRTVNAARIADPHPALTDVSAHLLVIAYAVPGRARIGK</sequence>
<dbReference type="EMBL" id="BNED01000005">
    <property type="protein sequence ID" value="GHI76298.1"/>
    <property type="molecule type" value="Genomic_DNA"/>
</dbReference>
<accession>A0ABQ3T7D8</accession>
<evidence type="ECO:0000313" key="1">
    <source>
        <dbReference type="EMBL" id="GHI76298.1"/>
    </source>
</evidence>
<organism evidence="1 2">
    <name type="scientific">Streptomyces spororaveus</name>
    <dbReference type="NCBI Taxonomy" id="284039"/>
    <lineage>
        <taxon>Bacteria</taxon>
        <taxon>Bacillati</taxon>
        <taxon>Actinomycetota</taxon>
        <taxon>Actinomycetes</taxon>
        <taxon>Kitasatosporales</taxon>
        <taxon>Streptomycetaceae</taxon>
        <taxon>Streptomyces</taxon>
    </lineage>
</organism>
<name>A0ABQ3T7D8_9ACTN</name>
<dbReference type="Proteomes" id="UP000608522">
    <property type="component" value="Unassembled WGS sequence"/>
</dbReference>